<dbReference type="RefSeq" id="WP_115026367.1">
    <property type="nucleotide sequence ID" value="NZ_UGHZ01000001.1"/>
</dbReference>
<feature type="site" description="Important for catalytic activity" evidence="9">
    <location>
        <position position="110"/>
    </location>
</feature>
<dbReference type="FunFam" id="3.40.50.720:FF:000101">
    <property type="entry name" value="GDP-L-fucose synthase"/>
    <property type="match status" value="1"/>
</dbReference>
<dbReference type="InterPro" id="IPR028614">
    <property type="entry name" value="GDP_fucose/colitose_synth"/>
</dbReference>
<feature type="active site" description="Proton donor/acceptor" evidence="9">
    <location>
        <position position="137"/>
    </location>
</feature>
<dbReference type="GO" id="GO:0016853">
    <property type="term" value="F:isomerase activity"/>
    <property type="evidence" value="ECO:0007669"/>
    <property type="project" value="UniProtKB-KW"/>
</dbReference>
<evidence type="ECO:0000256" key="3">
    <source>
        <dbReference type="ARBA" id="ARBA00012371"/>
    </source>
</evidence>
<dbReference type="Proteomes" id="UP000255335">
    <property type="component" value="Unassembled WGS sequence"/>
</dbReference>
<dbReference type="EMBL" id="UGHZ01000001">
    <property type="protein sequence ID" value="STP09750.1"/>
    <property type="molecule type" value="Genomic_DNA"/>
</dbReference>
<feature type="binding site" evidence="9">
    <location>
        <position position="188"/>
    </location>
    <ligand>
        <name>substrate</name>
    </ligand>
</feature>
<feature type="binding site" evidence="9">
    <location>
        <position position="231"/>
    </location>
    <ligand>
        <name>substrate</name>
    </ligand>
</feature>
<evidence type="ECO:0000256" key="1">
    <source>
        <dbReference type="ARBA" id="ARBA00004883"/>
    </source>
</evidence>
<evidence type="ECO:0000256" key="9">
    <source>
        <dbReference type="HAMAP-Rule" id="MF_00956"/>
    </source>
</evidence>
<dbReference type="PANTHER" id="PTHR43238">
    <property type="entry name" value="GDP-L-FUCOSE SYNTHASE"/>
    <property type="match status" value="1"/>
</dbReference>
<proteinExistence type="inferred from homology"/>
<protein>
    <recommendedName>
        <fullName evidence="3 9">GDP-L-fucose synthase</fullName>
        <ecNumber evidence="3 9">1.1.1.271</ecNumber>
    </recommendedName>
    <alternativeName>
        <fullName evidence="9">GDP-4-keto-6-deoxy-D-mannose-3,5-epimerase-4-reductase</fullName>
    </alternativeName>
</protein>
<evidence type="ECO:0000256" key="4">
    <source>
        <dbReference type="ARBA" id="ARBA00022857"/>
    </source>
</evidence>
<evidence type="ECO:0000256" key="2">
    <source>
        <dbReference type="ARBA" id="ARBA00005959"/>
    </source>
</evidence>
<feature type="binding site" evidence="9">
    <location>
        <position position="180"/>
    </location>
    <ligand>
        <name>NADP(+)</name>
        <dbReference type="ChEBI" id="CHEBI:58349"/>
    </ligand>
</feature>
<evidence type="ECO:0000256" key="8">
    <source>
        <dbReference type="ARBA" id="ARBA00051935"/>
    </source>
</evidence>
<feature type="binding site" evidence="9">
    <location>
        <position position="141"/>
    </location>
    <ligand>
        <name>NADP(+)</name>
        <dbReference type="ChEBI" id="CHEBI:58349"/>
    </ligand>
</feature>
<comment type="similarity">
    <text evidence="2 9">Belongs to the NAD(P)-dependent epimerase/dehydratase family. Fucose synthase subfamily.</text>
</comment>
<feature type="site" description="Important for catalytic activity" evidence="9">
    <location>
        <position position="108"/>
    </location>
</feature>
<feature type="binding site" evidence="9">
    <location>
        <position position="314"/>
    </location>
    <ligand>
        <name>substrate</name>
    </ligand>
</feature>
<evidence type="ECO:0000313" key="11">
    <source>
        <dbReference type="EMBL" id="STP09750.1"/>
    </source>
</evidence>
<accession>A0A377JPQ1</accession>
<feature type="binding site" evidence="9">
    <location>
        <begin position="11"/>
        <end position="17"/>
    </location>
    <ligand>
        <name>NADP(+)</name>
        <dbReference type="ChEBI" id="CHEBI:58349"/>
    </ligand>
</feature>
<dbReference type="AlphaFoldDB" id="A0A377JPQ1"/>
<feature type="domain" description="NAD-dependent epimerase/dehydratase" evidence="10">
    <location>
        <begin position="226"/>
        <end position="257"/>
    </location>
</feature>
<keyword evidence="6 9" id="KW-0413">Isomerase</keyword>
<dbReference type="EC" id="1.1.1.271" evidence="3 9"/>
<dbReference type="HAMAP" id="MF_00956">
    <property type="entry name" value="GDP_fucose_synth"/>
    <property type="match status" value="1"/>
</dbReference>
<comment type="catalytic activity">
    <reaction evidence="8 9">
        <text>GDP-beta-L-fucose + NADP(+) = GDP-4-dehydro-alpha-D-rhamnose + NADPH + H(+)</text>
        <dbReference type="Rhea" id="RHEA:18885"/>
        <dbReference type="ChEBI" id="CHEBI:15378"/>
        <dbReference type="ChEBI" id="CHEBI:57273"/>
        <dbReference type="ChEBI" id="CHEBI:57783"/>
        <dbReference type="ChEBI" id="CHEBI:57964"/>
        <dbReference type="ChEBI" id="CHEBI:58349"/>
        <dbReference type="EC" id="1.1.1.271"/>
    </reaction>
</comment>
<dbReference type="SUPFAM" id="SSF51735">
    <property type="entry name" value="NAD(P)-binding Rossmann-fold domains"/>
    <property type="match status" value="1"/>
</dbReference>
<evidence type="ECO:0000259" key="10">
    <source>
        <dbReference type="Pfam" id="PF01370"/>
    </source>
</evidence>
<reference evidence="11 12" key="1">
    <citation type="submission" date="2018-06" db="EMBL/GenBank/DDBJ databases">
        <authorList>
            <consortium name="Pathogen Informatics"/>
            <person name="Doyle S."/>
        </authorList>
    </citation>
    <scope>NUCLEOTIDE SEQUENCE [LARGE SCALE GENOMIC DNA]</scope>
    <source>
        <strain evidence="11 12">NCTC12221</strain>
    </source>
</reference>
<dbReference type="InterPro" id="IPR036291">
    <property type="entry name" value="NAD(P)-bd_dom_sf"/>
</dbReference>
<dbReference type="GO" id="GO:0050577">
    <property type="term" value="F:GDP-L-fucose synthase activity"/>
    <property type="evidence" value="ECO:0007669"/>
    <property type="project" value="UniProtKB-UniRule"/>
</dbReference>
<feature type="domain" description="NAD-dependent epimerase/dehydratase" evidence="10">
    <location>
        <begin position="7"/>
        <end position="202"/>
    </location>
</feature>
<feature type="binding site" evidence="9">
    <location>
        <begin position="164"/>
        <end position="167"/>
    </location>
    <ligand>
        <name>NADP(+)</name>
        <dbReference type="ChEBI" id="CHEBI:58349"/>
    </ligand>
</feature>
<feature type="binding site" evidence="9">
    <location>
        <position position="238"/>
    </location>
    <ligand>
        <name>substrate</name>
    </ligand>
</feature>
<evidence type="ECO:0000256" key="6">
    <source>
        <dbReference type="ARBA" id="ARBA00023235"/>
    </source>
</evidence>
<dbReference type="UniPathway" id="UPA00128">
    <property type="reaction ID" value="UER00191"/>
</dbReference>
<dbReference type="Gene3D" id="3.90.25.10">
    <property type="entry name" value="UDP-galactose 4-epimerase, domain 1"/>
    <property type="match status" value="1"/>
</dbReference>
<evidence type="ECO:0000313" key="12">
    <source>
        <dbReference type="Proteomes" id="UP000255335"/>
    </source>
</evidence>
<sequence length="352" mass="39434">MTKDSKIFIAGHRGLVGSSILALLQSQGYHNLITKTKEELNLLDGVSVERFFASVRPEYVFLAAAKVGGIVANNTYRADFIYENLAIQNHIIFNAYKYKVKKLLFLGSSCIYPKNAKQPMREDSLLTSELEYTNEPYAIAKIAGIKMCESFALQYGCDFVSVMPTNLYGNNDNFNLQTSHVLPALLRKIHLAKLLSLGKLEQVEKDVGLQGVELKAFLQTYGITERSVAIWGSGNPRRELLHVNDMAEACVFVMQNLSFKNCITHHNEICPNEIRNTHLNVGYGSDVSIAELANLIKEIVGFEGELVFDTSKPDGTYQKLMDSSKLNALGWKPKIPLREGIQSVYQHYLSKN</sequence>
<keyword evidence="7 9" id="KW-0511">Multifunctional enzyme</keyword>
<comment type="pathway">
    <text evidence="1 9">Nucleotide-sugar biosynthesis; GDP-L-fucose biosynthesis via de novo pathway; GDP-L-fucose from GDP-alpha-D-mannose: step 2/2.</text>
</comment>
<name>A0A377JPQ1_9HELI</name>
<evidence type="ECO:0000256" key="7">
    <source>
        <dbReference type="ARBA" id="ARBA00023268"/>
    </source>
</evidence>
<dbReference type="CDD" id="cd05239">
    <property type="entry name" value="GDP_FS_SDR_e"/>
    <property type="match status" value="1"/>
</dbReference>
<dbReference type="PANTHER" id="PTHR43238:SF1">
    <property type="entry name" value="GDP-L-FUCOSE SYNTHASE"/>
    <property type="match status" value="1"/>
</dbReference>
<dbReference type="GO" id="GO:0042351">
    <property type="term" value="P:'de novo' GDP-L-fucose biosynthetic process"/>
    <property type="evidence" value="ECO:0007669"/>
    <property type="project" value="UniProtKB-UniRule"/>
</dbReference>
<dbReference type="Pfam" id="PF01370">
    <property type="entry name" value="Epimerase"/>
    <property type="match status" value="2"/>
</dbReference>
<organism evidence="11 12">
    <name type="scientific">Helicobacter cinaedi</name>
    <dbReference type="NCBI Taxonomy" id="213"/>
    <lineage>
        <taxon>Bacteria</taxon>
        <taxon>Pseudomonadati</taxon>
        <taxon>Campylobacterota</taxon>
        <taxon>Epsilonproteobacteria</taxon>
        <taxon>Campylobacterales</taxon>
        <taxon>Helicobacteraceae</taxon>
        <taxon>Helicobacter</taxon>
    </lineage>
</organism>
<evidence type="ECO:0000256" key="5">
    <source>
        <dbReference type="ARBA" id="ARBA00023002"/>
    </source>
</evidence>
<dbReference type="GO" id="GO:0070401">
    <property type="term" value="F:NADP+ binding"/>
    <property type="evidence" value="ECO:0007669"/>
    <property type="project" value="UniProtKB-UniRule"/>
</dbReference>
<comment type="function">
    <text evidence="9">Catalyzes the two-step NADP-dependent conversion of GDP-4-dehydro-6-deoxy-D-mannose to GDP-fucose, involving an epimerase and a reductase reaction.</text>
</comment>
<dbReference type="InterPro" id="IPR001509">
    <property type="entry name" value="Epimerase_deHydtase"/>
</dbReference>
<feature type="binding site" evidence="9">
    <location>
        <begin position="106"/>
        <end position="109"/>
    </location>
    <ligand>
        <name>NADP(+)</name>
        <dbReference type="ChEBI" id="CHEBI:58349"/>
    </ligand>
</feature>
<dbReference type="Gene3D" id="3.40.50.720">
    <property type="entry name" value="NAD(P)-binding Rossmann-like Domain"/>
    <property type="match status" value="1"/>
</dbReference>
<keyword evidence="4 9" id="KW-0521">NADP</keyword>
<gene>
    <name evidence="9 11" type="primary">fcl</name>
    <name evidence="11" type="ORF">NCTC12221_01196</name>
</gene>
<keyword evidence="5 9" id="KW-0560">Oxidoreductase</keyword>